<keyword evidence="10 17" id="KW-0520">NAD</keyword>
<name>B3V635_9ARCH</name>
<dbReference type="PIRSF" id="PIRSF017184">
    <property type="entry name" value="Nnr"/>
    <property type="match status" value="1"/>
</dbReference>
<evidence type="ECO:0000256" key="13">
    <source>
        <dbReference type="ARBA" id="ARBA00023268"/>
    </source>
</evidence>
<comment type="catalytic activity">
    <reaction evidence="15 17 19">
        <text>(6S)-NADHX + ADP = AMP + phosphate + NADH + H(+)</text>
        <dbReference type="Rhea" id="RHEA:32223"/>
        <dbReference type="ChEBI" id="CHEBI:15378"/>
        <dbReference type="ChEBI" id="CHEBI:43474"/>
        <dbReference type="ChEBI" id="CHEBI:57945"/>
        <dbReference type="ChEBI" id="CHEBI:64074"/>
        <dbReference type="ChEBI" id="CHEBI:456215"/>
        <dbReference type="ChEBI" id="CHEBI:456216"/>
        <dbReference type="EC" id="4.2.1.136"/>
    </reaction>
</comment>
<evidence type="ECO:0000256" key="16">
    <source>
        <dbReference type="ARBA" id="ARBA00049209"/>
    </source>
</evidence>
<dbReference type="InterPro" id="IPR000631">
    <property type="entry name" value="CARKD"/>
</dbReference>
<feature type="binding site" evidence="18">
    <location>
        <position position="55"/>
    </location>
    <ligand>
        <name>K(+)</name>
        <dbReference type="ChEBI" id="CHEBI:29103"/>
    </ligand>
</feature>
<evidence type="ECO:0000256" key="5">
    <source>
        <dbReference type="ARBA" id="ARBA00022723"/>
    </source>
</evidence>
<feature type="binding site" evidence="18">
    <location>
        <begin position="119"/>
        <end position="125"/>
    </location>
    <ligand>
        <name>(6S)-NADPHX</name>
        <dbReference type="ChEBI" id="CHEBI:64076"/>
    </ligand>
</feature>
<dbReference type="GO" id="GO:0110051">
    <property type="term" value="P:metabolite repair"/>
    <property type="evidence" value="ECO:0007669"/>
    <property type="project" value="TreeGrafter"/>
</dbReference>
<evidence type="ECO:0000259" key="21">
    <source>
        <dbReference type="PROSITE" id="PS51385"/>
    </source>
</evidence>
<dbReference type="PANTHER" id="PTHR12592:SF0">
    <property type="entry name" value="ATP-DEPENDENT (S)-NAD(P)H-HYDRATE DEHYDRATASE"/>
    <property type="match status" value="1"/>
</dbReference>
<evidence type="ECO:0000256" key="1">
    <source>
        <dbReference type="ARBA" id="ARBA00000013"/>
    </source>
</evidence>
<sequence>MRKLVEFQILDQNALHYGIDLSKLMDNAGAGIADYICQNFKDKTRISFVCGNGNNGGDGFVASSILLGKGFEVTIFQLSTPTSVIAKKKFLELGLVAKNISELEEYKDKTDLLVDCLLGSGIKGDPRSPIDKYIEMMNSFDNIVSVDVPSGIGSRCAIAPNVTITFHDYKIEMNEENSGYIILCDVGFPEYIDQRTGPGELLLYPEFESKKHKGQNGKIGIIGGGPYSGAPALAALGAYRAGIDLVHVFVPASSYDHVSGFIPELIVHKLSGDIVTDEHLEFILDKTAEFDALIVGPGIGKQEQTQNAIIELVKNSNNIVLDADAIFDFNFKHSNILLTPHKGEMKRLTASSKPEDLLEYASKKGVTLLVKGEVDIITDGNLMKENRSGHPRMAVGGTGDVLAGVCGAFIAKGLTPFESARLAAYSLGKAGENCYEEIGAGFLPTDLTLSLSKVLRRN</sequence>
<dbReference type="HAMAP" id="MF_01966">
    <property type="entry name" value="NADHX_epimerase"/>
    <property type="match status" value="1"/>
</dbReference>
<evidence type="ECO:0000259" key="20">
    <source>
        <dbReference type="PROSITE" id="PS51383"/>
    </source>
</evidence>
<dbReference type="EC" id="5.1.99.6" evidence="19"/>
<comment type="catalytic activity">
    <reaction evidence="1 18 19">
        <text>(6R)-NADHX = (6S)-NADHX</text>
        <dbReference type="Rhea" id="RHEA:32215"/>
        <dbReference type="ChEBI" id="CHEBI:64074"/>
        <dbReference type="ChEBI" id="CHEBI:64075"/>
        <dbReference type="EC" id="5.1.99.6"/>
    </reaction>
</comment>
<comment type="similarity">
    <text evidence="4 19">In the C-terminal section; belongs to the NnrD/CARKD family.</text>
</comment>
<evidence type="ECO:0000256" key="4">
    <source>
        <dbReference type="ARBA" id="ARBA00009524"/>
    </source>
</evidence>
<keyword evidence="12 17" id="KW-0456">Lyase</keyword>
<keyword evidence="22" id="KW-0418">Kinase</keyword>
<evidence type="ECO:0000256" key="11">
    <source>
        <dbReference type="ARBA" id="ARBA00023235"/>
    </source>
</evidence>
<dbReference type="GO" id="GO:0005524">
    <property type="term" value="F:ATP binding"/>
    <property type="evidence" value="ECO:0007669"/>
    <property type="project" value="UniProtKB-UniRule"/>
</dbReference>
<evidence type="ECO:0000313" key="22">
    <source>
        <dbReference type="EMBL" id="ACF09759.1"/>
    </source>
</evidence>
<dbReference type="PROSITE" id="PS51385">
    <property type="entry name" value="YJEF_N"/>
    <property type="match status" value="1"/>
</dbReference>
<evidence type="ECO:0000256" key="9">
    <source>
        <dbReference type="ARBA" id="ARBA00022958"/>
    </source>
</evidence>
<evidence type="ECO:0000256" key="6">
    <source>
        <dbReference type="ARBA" id="ARBA00022741"/>
    </source>
</evidence>
<organism evidence="22">
    <name type="scientific">uncultured marine group III euryarchaeote AD1000-40-D7</name>
    <dbReference type="NCBI Taxonomy" id="526640"/>
    <lineage>
        <taxon>Archaea</taxon>
        <taxon>Methanobacteriati</taxon>
        <taxon>Thermoplasmatota</taxon>
        <taxon>Thermoplasmata</taxon>
        <taxon>Candidatus Thermoprofundales</taxon>
        <taxon>environmental samples</taxon>
    </lineage>
</organism>
<dbReference type="Pfam" id="PF01256">
    <property type="entry name" value="Carb_kinase"/>
    <property type="match status" value="1"/>
</dbReference>
<comment type="cofactor">
    <cofactor evidence="17">
        <name>Mg(2+)</name>
        <dbReference type="ChEBI" id="CHEBI:18420"/>
    </cofactor>
</comment>
<dbReference type="HAMAP" id="MF_01965">
    <property type="entry name" value="NADHX_dehydratase"/>
    <property type="match status" value="1"/>
</dbReference>
<evidence type="ECO:0000256" key="14">
    <source>
        <dbReference type="ARBA" id="ARBA00025153"/>
    </source>
</evidence>
<dbReference type="GO" id="GO:0052855">
    <property type="term" value="F:ADP-dependent NAD(P)H-hydrate dehydratase activity"/>
    <property type="evidence" value="ECO:0007669"/>
    <property type="project" value="UniProtKB-UniRule"/>
</dbReference>
<keyword evidence="8 17" id="KW-0521">NADP</keyword>
<evidence type="ECO:0000256" key="18">
    <source>
        <dbReference type="HAMAP-Rule" id="MF_01966"/>
    </source>
</evidence>
<evidence type="ECO:0000256" key="12">
    <source>
        <dbReference type="ARBA" id="ARBA00023239"/>
    </source>
</evidence>
<dbReference type="SUPFAM" id="SSF64153">
    <property type="entry name" value="YjeF N-terminal domain-like"/>
    <property type="match status" value="1"/>
</dbReference>
<protein>
    <recommendedName>
        <fullName evidence="19">Bifunctional NAD(P)H-hydrate repair enzyme</fullName>
    </recommendedName>
    <alternativeName>
        <fullName evidence="19">Nicotinamide nucleotide repair protein</fullName>
    </alternativeName>
    <domain>
        <recommendedName>
            <fullName evidence="19">ADP-dependent (S)-NAD(P)H-hydrate dehydratase</fullName>
            <ecNumber evidence="19">4.2.1.136</ecNumber>
        </recommendedName>
        <alternativeName>
            <fullName evidence="19">ADP-dependent NAD(P)HX dehydratase</fullName>
        </alternativeName>
    </domain>
    <domain>
        <recommendedName>
            <fullName evidence="19">NAD(P)H-hydrate epimerase</fullName>
            <ecNumber evidence="19">5.1.99.6</ecNumber>
        </recommendedName>
    </domain>
</protein>
<comment type="catalytic activity">
    <reaction evidence="16 17 19">
        <text>(6S)-NADPHX + ADP = AMP + phosphate + NADPH + H(+)</text>
        <dbReference type="Rhea" id="RHEA:32235"/>
        <dbReference type="ChEBI" id="CHEBI:15378"/>
        <dbReference type="ChEBI" id="CHEBI:43474"/>
        <dbReference type="ChEBI" id="CHEBI:57783"/>
        <dbReference type="ChEBI" id="CHEBI:64076"/>
        <dbReference type="ChEBI" id="CHEBI:456215"/>
        <dbReference type="ChEBI" id="CHEBI:456216"/>
        <dbReference type="EC" id="4.2.1.136"/>
    </reaction>
</comment>
<feature type="binding site" evidence="17">
    <location>
        <position position="399"/>
    </location>
    <ligand>
        <name>AMP</name>
        <dbReference type="ChEBI" id="CHEBI:456215"/>
    </ligand>
</feature>
<dbReference type="AlphaFoldDB" id="B3V635"/>
<dbReference type="InterPro" id="IPR029056">
    <property type="entry name" value="Ribokinase-like"/>
</dbReference>
<keyword evidence="5 18" id="KW-0479">Metal-binding</keyword>
<evidence type="ECO:0000256" key="8">
    <source>
        <dbReference type="ARBA" id="ARBA00022857"/>
    </source>
</evidence>
<evidence type="ECO:0000256" key="19">
    <source>
        <dbReference type="PIRNR" id="PIRNR017184"/>
    </source>
</evidence>
<dbReference type="InterPro" id="IPR030677">
    <property type="entry name" value="Nnr"/>
</dbReference>
<evidence type="ECO:0000256" key="3">
    <source>
        <dbReference type="ARBA" id="ARBA00006001"/>
    </source>
</evidence>
<dbReference type="NCBIfam" id="TIGR00196">
    <property type="entry name" value="yjeF_cterm"/>
    <property type="match status" value="1"/>
</dbReference>
<dbReference type="CDD" id="cd01171">
    <property type="entry name" value="YXKO-related"/>
    <property type="match status" value="1"/>
</dbReference>
<evidence type="ECO:0000256" key="10">
    <source>
        <dbReference type="ARBA" id="ARBA00023027"/>
    </source>
</evidence>
<dbReference type="Pfam" id="PF03853">
    <property type="entry name" value="YjeF_N"/>
    <property type="match status" value="1"/>
</dbReference>
<reference evidence="22" key="1">
    <citation type="journal article" date="2008" name="ISME J.">
        <title>Hindsight in the relative abundance, metabolic potential and genome dynamics of uncultivated marine archaea from comparative metagenomic analyses of bathypelagic plankton of different oceanic regions.</title>
        <authorList>
            <person name="Martin-Cuadrado A.B."/>
            <person name="Rodriguez-Valera F."/>
            <person name="Moreira D."/>
            <person name="Alba J.C."/>
            <person name="Ivars-Martinez E."/>
            <person name="Henn M.R."/>
            <person name="Talla E."/>
            <person name="Lopez-Garcia P."/>
        </authorList>
    </citation>
    <scope>NUCLEOTIDE SEQUENCE</scope>
</reference>
<comment type="caution">
    <text evidence="17">Lacks conserved residue(s) required for the propagation of feature annotation.</text>
</comment>
<keyword evidence="11 18" id="KW-0413">Isomerase</keyword>
<feature type="binding site" evidence="18">
    <location>
        <position position="150"/>
    </location>
    <ligand>
        <name>K(+)</name>
        <dbReference type="ChEBI" id="CHEBI:29103"/>
    </ligand>
</feature>
<evidence type="ECO:0000256" key="17">
    <source>
        <dbReference type="HAMAP-Rule" id="MF_01965"/>
    </source>
</evidence>
<comment type="subunit">
    <text evidence="17">Homotetramer.</text>
</comment>
<comment type="similarity">
    <text evidence="3 19">In the N-terminal section; belongs to the NnrE/AIBP family.</text>
</comment>
<feature type="binding site" evidence="17">
    <location>
        <position position="341"/>
    </location>
    <ligand>
        <name>(6S)-NADPHX</name>
        <dbReference type="ChEBI" id="CHEBI:64076"/>
    </ligand>
</feature>
<keyword evidence="13" id="KW-0511">Multifunctional enzyme</keyword>
<feature type="domain" description="YjeF C-terminal" evidence="20">
    <location>
        <begin position="196"/>
        <end position="458"/>
    </location>
</feature>
<dbReference type="EMBL" id="EU686628">
    <property type="protein sequence ID" value="ACF09759.1"/>
    <property type="molecule type" value="Genomic_DNA"/>
</dbReference>
<dbReference type="GO" id="GO:0016301">
    <property type="term" value="F:kinase activity"/>
    <property type="evidence" value="ECO:0007669"/>
    <property type="project" value="UniProtKB-KW"/>
</dbReference>
<evidence type="ECO:0000256" key="7">
    <source>
        <dbReference type="ARBA" id="ARBA00022840"/>
    </source>
</evidence>
<dbReference type="GO" id="GO:0046872">
    <property type="term" value="F:metal ion binding"/>
    <property type="evidence" value="ECO:0007669"/>
    <property type="project" value="UniProtKB-UniRule"/>
</dbReference>
<feature type="binding site" evidence="17">
    <location>
        <position position="298"/>
    </location>
    <ligand>
        <name>(6S)-NADPHX</name>
        <dbReference type="ChEBI" id="CHEBI:64076"/>
    </ligand>
</feature>
<comment type="cofactor">
    <cofactor evidence="18 19">
        <name>K(+)</name>
        <dbReference type="ChEBI" id="CHEBI:29103"/>
    </cofactor>
    <text evidence="18 19">Binds 1 potassium ion per subunit.</text>
</comment>
<feature type="binding site" evidence="17">
    <location>
        <position position="400"/>
    </location>
    <ligand>
        <name>(6S)-NADPHX</name>
        <dbReference type="ChEBI" id="CHEBI:64076"/>
    </ligand>
</feature>
<feature type="binding site" evidence="18">
    <location>
        <position position="147"/>
    </location>
    <ligand>
        <name>(6S)-NADPHX</name>
        <dbReference type="ChEBI" id="CHEBI:64076"/>
    </ligand>
</feature>
<comment type="function">
    <text evidence="14 19">Bifunctional enzyme that catalyzes the epimerization of the S- and R-forms of NAD(P)HX and the dehydration of the S-form of NAD(P)HX at the expense of ADP, which is converted to AMP. This allows the repair of both epimers of NAD(P)HX, a damaged form of NAD(P)H that is a result of enzymatic or heat-dependent hydration.</text>
</comment>
<proteinExistence type="inferred from homology"/>
<dbReference type="PROSITE" id="PS51383">
    <property type="entry name" value="YJEF_C_3"/>
    <property type="match status" value="1"/>
</dbReference>
<keyword evidence="9 18" id="KW-0630">Potassium</keyword>
<keyword evidence="7 17" id="KW-0067">ATP-binding</keyword>
<comment type="function">
    <text evidence="18">Catalyzes the epimerization of the S- and R-forms of NAD(P)HX, a damaged form of NAD(P)H that is a result of enzymatic or heat-dependent hydration. This is a prerequisite for the S-specific NAD(P)H-hydrate dehydratase to allow the repair of both epimers of NAD(P)HX.</text>
</comment>
<keyword evidence="6 17" id="KW-0547">Nucleotide-binding</keyword>
<dbReference type="InterPro" id="IPR004443">
    <property type="entry name" value="YjeF_N_dom"/>
</dbReference>
<dbReference type="NCBIfam" id="TIGR00197">
    <property type="entry name" value="yjeF_nterm"/>
    <property type="match status" value="1"/>
</dbReference>
<dbReference type="Gene3D" id="3.40.1190.20">
    <property type="match status" value="1"/>
</dbReference>
<feature type="binding site" evidence="18">
    <location>
        <begin position="54"/>
        <end position="58"/>
    </location>
    <ligand>
        <name>(6S)-NADPHX</name>
        <dbReference type="ChEBI" id="CHEBI:64076"/>
    </ligand>
</feature>
<evidence type="ECO:0000256" key="2">
    <source>
        <dbReference type="ARBA" id="ARBA00000909"/>
    </source>
</evidence>
<dbReference type="GO" id="GO:0052856">
    <property type="term" value="F:NAD(P)HX epimerase activity"/>
    <property type="evidence" value="ECO:0007669"/>
    <property type="project" value="UniProtKB-UniRule"/>
</dbReference>
<gene>
    <name evidence="17" type="primary">nnrD</name>
    <name evidence="18" type="synonym">nnrE</name>
</gene>
<feature type="binding site" evidence="18">
    <location>
        <position position="115"/>
    </location>
    <ligand>
        <name>K(+)</name>
        <dbReference type="ChEBI" id="CHEBI:29103"/>
    </ligand>
</feature>
<feature type="binding site" evidence="17">
    <location>
        <position position="230"/>
    </location>
    <ligand>
        <name>(6S)-NADPHX</name>
        <dbReference type="ChEBI" id="CHEBI:64076"/>
    </ligand>
</feature>
<comment type="similarity">
    <text evidence="17">Belongs to the NnrD/CARKD family.</text>
</comment>
<comment type="function">
    <text evidence="17">Catalyzes the dehydration of the S-form of NAD(P)HX at the expense of ADP, which is converted to AMP. Together with NAD(P)HX epimerase, which catalyzes the epimerization of the S- and R-forms, the enzyme allows the repair of both epimers of NAD(P)HX, a damaged form of NAD(P)H that is a result of enzymatic or heat-dependent hydration.</text>
</comment>
<dbReference type="EC" id="4.2.1.136" evidence="19"/>
<comment type="catalytic activity">
    <reaction evidence="2 18 19">
        <text>(6R)-NADPHX = (6S)-NADPHX</text>
        <dbReference type="Rhea" id="RHEA:32227"/>
        <dbReference type="ChEBI" id="CHEBI:64076"/>
        <dbReference type="ChEBI" id="CHEBI:64077"/>
        <dbReference type="EC" id="5.1.99.6"/>
    </reaction>
</comment>
<keyword evidence="22" id="KW-0808">Transferase</keyword>
<dbReference type="PANTHER" id="PTHR12592">
    <property type="entry name" value="ATP-DEPENDENT (S)-NAD(P)H-HYDRATE DEHYDRATASE FAMILY MEMBER"/>
    <property type="match status" value="1"/>
</dbReference>
<accession>B3V635</accession>
<comment type="similarity">
    <text evidence="18">Belongs to the NnrE/AIBP family.</text>
</comment>
<dbReference type="Gene3D" id="3.40.50.10260">
    <property type="entry name" value="YjeF N-terminal domain"/>
    <property type="match status" value="1"/>
</dbReference>
<evidence type="ECO:0000256" key="15">
    <source>
        <dbReference type="ARBA" id="ARBA00048238"/>
    </source>
</evidence>
<dbReference type="InterPro" id="IPR036652">
    <property type="entry name" value="YjeF_N_dom_sf"/>
</dbReference>
<dbReference type="GO" id="GO:0046496">
    <property type="term" value="P:nicotinamide nucleotide metabolic process"/>
    <property type="evidence" value="ECO:0007669"/>
    <property type="project" value="UniProtKB-UniRule"/>
</dbReference>
<dbReference type="SUPFAM" id="SSF53613">
    <property type="entry name" value="Ribokinase-like"/>
    <property type="match status" value="1"/>
</dbReference>
<feature type="domain" description="YjeF N-terminal" evidence="21">
    <location>
        <begin position="7"/>
        <end position="194"/>
    </location>
</feature>